<dbReference type="OrthoDB" id="2856519at2759"/>
<organism evidence="2 3">
    <name type="scientific">Ephemerocybe angulata</name>
    <dbReference type="NCBI Taxonomy" id="980116"/>
    <lineage>
        <taxon>Eukaryota</taxon>
        <taxon>Fungi</taxon>
        <taxon>Dikarya</taxon>
        <taxon>Basidiomycota</taxon>
        <taxon>Agaricomycotina</taxon>
        <taxon>Agaricomycetes</taxon>
        <taxon>Agaricomycetidae</taxon>
        <taxon>Agaricales</taxon>
        <taxon>Agaricineae</taxon>
        <taxon>Psathyrellaceae</taxon>
        <taxon>Ephemerocybe</taxon>
    </lineage>
</organism>
<feature type="region of interest" description="Disordered" evidence="1">
    <location>
        <begin position="1"/>
        <end position="33"/>
    </location>
</feature>
<dbReference type="AlphaFoldDB" id="A0A8H6HFJ7"/>
<accession>A0A8H6HFJ7</accession>
<name>A0A8H6HFJ7_9AGAR</name>
<protein>
    <recommendedName>
        <fullName evidence="4">F-box domain-containing protein</fullName>
    </recommendedName>
</protein>
<gene>
    <name evidence="2" type="ORF">DFP72DRAFT_1092787</name>
</gene>
<sequence length="666" mass="76826">MSELVDFNEGCAKSPVDGLNPMEPESSLERPSGQDIVPLEASTVIPTVPMELWQRVFTLATRDVGEEAYHKTLFSFRNVSRFWNNAALGECHLWCRLPRIILSNSLSDEDYAAIKQRLILCLERGGSLPISFTFDYQRREEPISLSFDNQYYRHRKEEDLREAFKALEILTGVSDRWEDVNFLIPDDLLVALAPVRGRLASLSRMSYQRRLSLIPCPWGRKTGVSCFVDAPKLKEVTIDTLTVCFPDRDDGASVMFDLPWKQLEVVNAIVCQEDSYMAIINNSGRWLRSLKYQSIQVTTFSSTMINIQSLSTLCLWSEGPPRLLCAHLQCLTLPALEDLDIGGLFETNYDLYPSILLLLRHSNCSLRKLAVDRTSDVSEQLESFVEILALSPRLTHLDIGHLDAFVWSRLELSPSNQLVPELQMITLRGRLAGDLTRNLLPDPFPFMNMVHTRTDGGRPHSHQQDGTVPLIRRLREVRLVGDDRRSRSDQARLYEASERWLRDGRFDIDLSKMIAKWEPSLREDFYPLRQHSTRFQNVHLRLGMNQVMLELEGLDVRDRDTRMLIRLGVIHFLHAISQRPEGCIPGDDIYNFRTRAHQLCQKWKLYLLQDFRSSPYRWSYLEDGLFRLQYIDPSSARSEDEDWVDILGCNNQEALGISRGVGPWFW</sequence>
<proteinExistence type="predicted"/>
<comment type="caution">
    <text evidence="2">The sequence shown here is derived from an EMBL/GenBank/DDBJ whole genome shotgun (WGS) entry which is preliminary data.</text>
</comment>
<evidence type="ECO:0000313" key="2">
    <source>
        <dbReference type="EMBL" id="KAF6744908.1"/>
    </source>
</evidence>
<dbReference type="EMBL" id="JACGCI010000112">
    <property type="protein sequence ID" value="KAF6744908.1"/>
    <property type="molecule type" value="Genomic_DNA"/>
</dbReference>
<reference evidence="2 3" key="1">
    <citation type="submission" date="2020-07" db="EMBL/GenBank/DDBJ databases">
        <title>Comparative genomics of pyrophilous fungi reveals a link between fire events and developmental genes.</title>
        <authorList>
            <consortium name="DOE Joint Genome Institute"/>
            <person name="Steindorff A.S."/>
            <person name="Carver A."/>
            <person name="Calhoun S."/>
            <person name="Stillman K."/>
            <person name="Liu H."/>
            <person name="Lipzen A."/>
            <person name="Pangilinan J."/>
            <person name="Labutti K."/>
            <person name="Bruns T.D."/>
            <person name="Grigoriev I.V."/>
        </authorList>
    </citation>
    <scope>NUCLEOTIDE SEQUENCE [LARGE SCALE GENOMIC DNA]</scope>
    <source>
        <strain evidence="2 3">CBS 144469</strain>
    </source>
</reference>
<keyword evidence="3" id="KW-1185">Reference proteome</keyword>
<evidence type="ECO:0008006" key="4">
    <source>
        <dbReference type="Google" id="ProtNLM"/>
    </source>
</evidence>
<evidence type="ECO:0000256" key="1">
    <source>
        <dbReference type="SAM" id="MobiDB-lite"/>
    </source>
</evidence>
<dbReference type="SUPFAM" id="SSF52047">
    <property type="entry name" value="RNI-like"/>
    <property type="match status" value="1"/>
</dbReference>
<dbReference type="Proteomes" id="UP000521943">
    <property type="component" value="Unassembled WGS sequence"/>
</dbReference>
<evidence type="ECO:0000313" key="3">
    <source>
        <dbReference type="Proteomes" id="UP000521943"/>
    </source>
</evidence>